<dbReference type="EMBL" id="LHXZ01000033">
    <property type="protein sequence ID" value="KXB03076.1"/>
    <property type="molecule type" value="Genomic_DNA"/>
</dbReference>
<dbReference type="Gene3D" id="2.170.190.11">
    <property type="entry name" value="Molybdopterin biosynthesis moea protein, domain 3"/>
    <property type="match status" value="1"/>
</dbReference>
<keyword evidence="9" id="KW-0501">Molybdenum cofactor biosynthesis</keyword>
<dbReference type="PANTHER" id="PTHR10192">
    <property type="entry name" value="MOLYBDOPTERIN BIOSYNTHESIS PROTEIN"/>
    <property type="match status" value="1"/>
</dbReference>
<comment type="cofactor">
    <cofactor evidence="1">
        <name>Mg(2+)</name>
        <dbReference type="ChEBI" id="CHEBI:18420"/>
    </cofactor>
</comment>
<comment type="caution">
    <text evidence="12">The sequence shown here is derived from an EMBL/GenBank/DDBJ whole genome shotgun (WGS) entry which is preliminary data.</text>
</comment>
<dbReference type="InterPro" id="IPR005111">
    <property type="entry name" value="MoeA_C_domain_IV"/>
</dbReference>
<evidence type="ECO:0000313" key="12">
    <source>
        <dbReference type="EMBL" id="KXB03076.1"/>
    </source>
</evidence>
<keyword evidence="6" id="KW-0808">Transferase</keyword>
<evidence type="ECO:0000256" key="6">
    <source>
        <dbReference type="ARBA" id="ARBA00022679"/>
    </source>
</evidence>
<dbReference type="FunFam" id="2.40.340.10:FF:000005">
    <property type="entry name" value="Molybdopterin molybdenumtransferase MoeA"/>
    <property type="match status" value="1"/>
</dbReference>
<evidence type="ECO:0000256" key="3">
    <source>
        <dbReference type="ARBA" id="ARBA00010763"/>
    </source>
</evidence>
<evidence type="ECO:0000256" key="10">
    <source>
        <dbReference type="ARBA" id="ARBA00047317"/>
    </source>
</evidence>
<dbReference type="Gene3D" id="2.40.340.10">
    <property type="entry name" value="MoeA, C-terminal, domain IV"/>
    <property type="match status" value="1"/>
</dbReference>
<dbReference type="PROSITE" id="PS01079">
    <property type="entry name" value="MOCF_BIOSYNTHESIS_2"/>
    <property type="match status" value="1"/>
</dbReference>
<keyword evidence="8" id="KW-0460">Magnesium</keyword>
<evidence type="ECO:0000256" key="5">
    <source>
        <dbReference type="ARBA" id="ARBA00022505"/>
    </source>
</evidence>
<evidence type="ECO:0000256" key="7">
    <source>
        <dbReference type="ARBA" id="ARBA00022723"/>
    </source>
</evidence>
<dbReference type="SUPFAM" id="SSF53218">
    <property type="entry name" value="Molybdenum cofactor biosynthesis proteins"/>
    <property type="match status" value="1"/>
</dbReference>
<reference evidence="12 13" key="1">
    <citation type="journal article" date="2016" name="Sci. Rep.">
        <title>Metabolic traits of an uncultured archaeal lineage -MSBL1- from brine pools of the Red Sea.</title>
        <authorList>
            <person name="Mwirichia R."/>
            <person name="Alam I."/>
            <person name="Rashid M."/>
            <person name="Vinu M."/>
            <person name="Ba-Alawi W."/>
            <person name="Anthony Kamau A."/>
            <person name="Kamanda Ngugi D."/>
            <person name="Goker M."/>
            <person name="Klenk H.P."/>
            <person name="Bajic V."/>
            <person name="Stingl U."/>
        </authorList>
    </citation>
    <scope>NUCLEOTIDE SEQUENCE [LARGE SCALE GENOMIC DNA]</scope>
    <source>
        <strain evidence="12">SCGC-AAA261F19</strain>
    </source>
</reference>
<dbReference type="Pfam" id="PF00994">
    <property type="entry name" value="MoCF_biosynth"/>
    <property type="match status" value="1"/>
</dbReference>
<evidence type="ECO:0000256" key="4">
    <source>
        <dbReference type="ARBA" id="ARBA00013269"/>
    </source>
</evidence>
<dbReference type="CDD" id="cd00887">
    <property type="entry name" value="MoeA"/>
    <property type="match status" value="1"/>
</dbReference>
<evidence type="ECO:0000256" key="8">
    <source>
        <dbReference type="ARBA" id="ARBA00022842"/>
    </source>
</evidence>
<feature type="domain" description="MoaB/Mog" evidence="11">
    <location>
        <begin position="186"/>
        <end position="325"/>
    </location>
</feature>
<dbReference type="NCBIfam" id="TIGR00177">
    <property type="entry name" value="molyb_syn"/>
    <property type="match status" value="1"/>
</dbReference>
<dbReference type="Pfam" id="PF03453">
    <property type="entry name" value="MoeA_N"/>
    <property type="match status" value="1"/>
</dbReference>
<evidence type="ECO:0000256" key="1">
    <source>
        <dbReference type="ARBA" id="ARBA00001946"/>
    </source>
</evidence>
<keyword evidence="5" id="KW-0500">Molybdenum</keyword>
<comment type="catalytic activity">
    <reaction evidence="10">
        <text>adenylyl-molybdopterin + molybdate = Mo-molybdopterin + AMP + H(+)</text>
        <dbReference type="Rhea" id="RHEA:35047"/>
        <dbReference type="ChEBI" id="CHEBI:15378"/>
        <dbReference type="ChEBI" id="CHEBI:36264"/>
        <dbReference type="ChEBI" id="CHEBI:62727"/>
        <dbReference type="ChEBI" id="CHEBI:71302"/>
        <dbReference type="ChEBI" id="CHEBI:456215"/>
        <dbReference type="EC" id="2.10.1.1"/>
    </reaction>
</comment>
<dbReference type="GO" id="GO:0005737">
    <property type="term" value="C:cytoplasm"/>
    <property type="evidence" value="ECO:0007669"/>
    <property type="project" value="TreeGrafter"/>
</dbReference>
<dbReference type="NCBIfam" id="NF045515">
    <property type="entry name" value="Glp_gephyrin"/>
    <property type="match status" value="1"/>
</dbReference>
<comment type="pathway">
    <text evidence="2">Cofactor biosynthesis; molybdopterin biosynthesis.</text>
</comment>
<dbReference type="Gene3D" id="3.90.105.10">
    <property type="entry name" value="Molybdopterin biosynthesis moea protein, domain 2"/>
    <property type="match status" value="1"/>
</dbReference>
<dbReference type="UniPathway" id="UPA00344"/>
<proteinExistence type="inferred from homology"/>
<evidence type="ECO:0000256" key="2">
    <source>
        <dbReference type="ARBA" id="ARBA00005046"/>
    </source>
</evidence>
<evidence type="ECO:0000256" key="9">
    <source>
        <dbReference type="ARBA" id="ARBA00023150"/>
    </source>
</evidence>
<dbReference type="Proteomes" id="UP000070565">
    <property type="component" value="Unassembled WGS sequence"/>
</dbReference>
<dbReference type="Gene3D" id="3.40.980.10">
    <property type="entry name" value="MoaB/Mog-like domain"/>
    <property type="match status" value="1"/>
</dbReference>
<evidence type="ECO:0000313" key="13">
    <source>
        <dbReference type="Proteomes" id="UP000070565"/>
    </source>
</evidence>
<dbReference type="SUPFAM" id="SSF63882">
    <property type="entry name" value="MoeA N-terminal region -like"/>
    <property type="match status" value="1"/>
</dbReference>
<dbReference type="FunFam" id="3.40.980.10:FF:000004">
    <property type="entry name" value="Molybdopterin molybdenumtransferase"/>
    <property type="match status" value="1"/>
</dbReference>
<accession>A0A133V9F8</accession>
<dbReference type="PANTHER" id="PTHR10192:SF5">
    <property type="entry name" value="GEPHYRIN"/>
    <property type="match status" value="1"/>
</dbReference>
<dbReference type="InterPro" id="IPR036688">
    <property type="entry name" value="MoeA_C_domain_IV_sf"/>
</dbReference>
<sequence length="413" mass="43913">MYEPLRVVTIQEARSKLEEHWQPQRRVKLLQLDEAGGMVLAEEVGSRIDLPPFDRSDYDGFAVRAADTFGAGEDDPVELFKVGEVLAGQNPEVELERGQCATIATGAQVPNGADAVVMVEDTTSIGERVEVRRSVTPGENVSERGSEIEQGAKIVSAGRRLSPQVHGTLFACGVRDVKIFCKPKVAVISTGQELIEAGSKLGPGQIYDVNGPAICDAVNNCGAEPSYLGIVQDRFSEIEERVREAVSDHDLTIISGGSSAGAKDIVPETVNGLGDPGVLVHGLAQKPGKPTFLAVIDGNPIFGLPGYPVSALMVFDQLVAPYLRFLSAAPEVGRKRIRARLAKKVLSARGRRELVPVSLDEGDCLLAHPLRKGPGAITSLANADGYIAISADQEIVEEGAEVTVNMFGGSELA</sequence>
<evidence type="ECO:0000259" key="11">
    <source>
        <dbReference type="SMART" id="SM00852"/>
    </source>
</evidence>
<dbReference type="Pfam" id="PF03454">
    <property type="entry name" value="MoeA_C"/>
    <property type="match status" value="1"/>
</dbReference>
<dbReference type="InterPro" id="IPR008284">
    <property type="entry name" value="MoCF_biosynth_CS"/>
</dbReference>
<dbReference type="GO" id="GO:0006777">
    <property type="term" value="P:Mo-molybdopterin cofactor biosynthetic process"/>
    <property type="evidence" value="ECO:0007669"/>
    <property type="project" value="UniProtKB-KW"/>
</dbReference>
<dbReference type="InterPro" id="IPR038987">
    <property type="entry name" value="MoeA-like"/>
</dbReference>
<dbReference type="GO" id="GO:0061599">
    <property type="term" value="F:molybdopterin molybdotransferase activity"/>
    <property type="evidence" value="ECO:0007669"/>
    <property type="project" value="UniProtKB-EC"/>
</dbReference>
<dbReference type="FunFam" id="2.170.190.11:FF:000001">
    <property type="entry name" value="Molybdopterin molybdenumtransferase"/>
    <property type="match status" value="1"/>
</dbReference>
<dbReference type="InterPro" id="IPR001453">
    <property type="entry name" value="MoaB/Mog_dom"/>
</dbReference>
<keyword evidence="13" id="KW-1185">Reference proteome</keyword>
<keyword evidence="7" id="KW-0479">Metal-binding</keyword>
<dbReference type="SMART" id="SM00852">
    <property type="entry name" value="MoCF_biosynth"/>
    <property type="match status" value="1"/>
</dbReference>
<comment type="similarity">
    <text evidence="3">Belongs to the MoeA family.</text>
</comment>
<dbReference type="PATRIC" id="fig|1698275.3.peg.432"/>
<protein>
    <recommendedName>
        <fullName evidence="4">molybdopterin molybdotransferase</fullName>
        <ecNumber evidence="4">2.10.1.1</ecNumber>
    </recommendedName>
</protein>
<dbReference type="GO" id="GO:0046872">
    <property type="term" value="F:metal ion binding"/>
    <property type="evidence" value="ECO:0007669"/>
    <property type="project" value="UniProtKB-KW"/>
</dbReference>
<organism evidence="12 13">
    <name type="scientific">candidate division MSBL1 archaeon SCGC-AAA261F19</name>
    <dbReference type="NCBI Taxonomy" id="1698275"/>
    <lineage>
        <taxon>Archaea</taxon>
        <taxon>Methanobacteriati</taxon>
        <taxon>Methanobacteriota</taxon>
        <taxon>candidate division MSBL1</taxon>
    </lineage>
</organism>
<dbReference type="EC" id="2.10.1.1" evidence="4"/>
<gene>
    <name evidence="12" type="ORF">AKJ45_02615</name>
</gene>
<dbReference type="AlphaFoldDB" id="A0A133V9F8"/>
<name>A0A133V9F8_9EURY</name>
<dbReference type="InterPro" id="IPR036135">
    <property type="entry name" value="MoeA_linker/N_sf"/>
</dbReference>
<dbReference type="SUPFAM" id="SSF63867">
    <property type="entry name" value="MoeA C-terminal domain-like"/>
    <property type="match status" value="1"/>
</dbReference>
<dbReference type="InterPro" id="IPR036425">
    <property type="entry name" value="MoaB/Mog-like_dom_sf"/>
</dbReference>
<dbReference type="InterPro" id="IPR005110">
    <property type="entry name" value="MoeA_linker/N"/>
</dbReference>